<name>A0A9D1K001_9FIRM</name>
<feature type="region of interest" description="Disordered" evidence="1">
    <location>
        <begin position="276"/>
        <end position="297"/>
    </location>
</feature>
<feature type="transmembrane region" description="Helical" evidence="2">
    <location>
        <begin position="52"/>
        <end position="71"/>
    </location>
</feature>
<gene>
    <name evidence="3" type="ORF">IAB51_08355</name>
</gene>
<keyword evidence="2" id="KW-1133">Transmembrane helix</keyword>
<reference evidence="3" key="1">
    <citation type="submission" date="2020-10" db="EMBL/GenBank/DDBJ databases">
        <authorList>
            <person name="Gilroy R."/>
        </authorList>
    </citation>
    <scope>NUCLEOTIDE SEQUENCE</scope>
    <source>
        <strain evidence="3">CHK199-13235</strain>
    </source>
</reference>
<evidence type="ECO:0000256" key="1">
    <source>
        <dbReference type="SAM" id="MobiDB-lite"/>
    </source>
</evidence>
<dbReference type="EMBL" id="DVJP01000054">
    <property type="protein sequence ID" value="HIS76805.1"/>
    <property type="molecule type" value="Genomic_DNA"/>
</dbReference>
<evidence type="ECO:0008006" key="5">
    <source>
        <dbReference type="Google" id="ProtNLM"/>
    </source>
</evidence>
<feature type="compositionally biased region" description="Acidic residues" evidence="1">
    <location>
        <begin position="287"/>
        <end position="297"/>
    </location>
</feature>
<dbReference type="Gene3D" id="1.25.40.10">
    <property type="entry name" value="Tetratricopeptide repeat domain"/>
    <property type="match status" value="1"/>
</dbReference>
<sequence>MFTKKTNFKAMKADDVVAAYRKNVLIFWICHGLTAVILVGVAVALLMQKITLFNAALSAFFLVVLNYLLYVGRTYQYHMLNQIMNQYCDPVKAEKVFQKLHDSKVKKNHSLINIARAQCYQGKFAEALDTLQNVSRPKPDSILVFLYYNVMALCYEGLGQMDMVIDVRERAKKVMNGLKENSPNLRNGQQLLTIIDGILTFHEGSFTRSREIYEELFENSSFPLSRMTVLCKLAKMEQMTGSTRSAIDHCEYILESGGTTFYVKEAKEILALCKPKKKTAEQKEDAQDGTEPDQAEN</sequence>
<evidence type="ECO:0000313" key="4">
    <source>
        <dbReference type="Proteomes" id="UP000824002"/>
    </source>
</evidence>
<reference evidence="3" key="2">
    <citation type="journal article" date="2021" name="PeerJ">
        <title>Extensive microbial diversity within the chicken gut microbiome revealed by metagenomics and culture.</title>
        <authorList>
            <person name="Gilroy R."/>
            <person name="Ravi A."/>
            <person name="Getino M."/>
            <person name="Pursley I."/>
            <person name="Horton D.L."/>
            <person name="Alikhan N.F."/>
            <person name="Baker D."/>
            <person name="Gharbi K."/>
            <person name="Hall N."/>
            <person name="Watson M."/>
            <person name="Adriaenssens E.M."/>
            <person name="Foster-Nyarko E."/>
            <person name="Jarju S."/>
            <person name="Secka A."/>
            <person name="Antonio M."/>
            <person name="Oren A."/>
            <person name="Chaudhuri R.R."/>
            <person name="La Ragione R."/>
            <person name="Hildebrand F."/>
            <person name="Pallen M.J."/>
        </authorList>
    </citation>
    <scope>NUCLEOTIDE SEQUENCE</scope>
    <source>
        <strain evidence="3">CHK199-13235</strain>
    </source>
</reference>
<feature type="transmembrane region" description="Helical" evidence="2">
    <location>
        <begin position="25"/>
        <end position="46"/>
    </location>
</feature>
<comment type="caution">
    <text evidence="3">The sequence shown here is derived from an EMBL/GenBank/DDBJ whole genome shotgun (WGS) entry which is preliminary data.</text>
</comment>
<evidence type="ECO:0000313" key="3">
    <source>
        <dbReference type="EMBL" id="HIS76805.1"/>
    </source>
</evidence>
<accession>A0A9D1K001</accession>
<dbReference type="SUPFAM" id="SSF48452">
    <property type="entry name" value="TPR-like"/>
    <property type="match status" value="1"/>
</dbReference>
<proteinExistence type="predicted"/>
<organism evidence="3 4">
    <name type="scientific">Candidatus Merdivicinus excrementipullorum</name>
    <dbReference type="NCBI Taxonomy" id="2840867"/>
    <lineage>
        <taxon>Bacteria</taxon>
        <taxon>Bacillati</taxon>
        <taxon>Bacillota</taxon>
        <taxon>Clostridia</taxon>
        <taxon>Eubacteriales</taxon>
        <taxon>Oscillospiraceae</taxon>
        <taxon>Oscillospiraceae incertae sedis</taxon>
        <taxon>Candidatus Merdivicinus</taxon>
    </lineage>
</organism>
<dbReference type="InterPro" id="IPR011990">
    <property type="entry name" value="TPR-like_helical_dom_sf"/>
</dbReference>
<protein>
    <recommendedName>
        <fullName evidence="5">Tetratricopeptide repeat protein</fullName>
    </recommendedName>
</protein>
<keyword evidence="2" id="KW-0812">Transmembrane</keyword>
<evidence type="ECO:0000256" key="2">
    <source>
        <dbReference type="SAM" id="Phobius"/>
    </source>
</evidence>
<dbReference type="Proteomes" id="UP000824002">
    <property type="component" value="Unassembled WGS sequence"/>
</dbReference>
<keyword evidence="2" id="KW-0472">Membrane</keyword>
<dbReference type="AlphaFoldDB" id="A0A9D1K001"/>